<geneLocation type="plasmid" evidence="2">
    <name>pJ20133-VIM</name>
</geneLocation>
<dbReference type="EMBL" id="MN310371">
    <property type="protein sequence ID" value="QFX76573.1"/>
    <property type="molecule type" value="Genomic_DNA"/>
</dbReference>
<evidence type="ECO:0000313" key="2">
    <source>
        <dbReference type="EMBL" id="QFX76573.1"/>
    </source>
</evidence>
<feature type="compositionally biased region" description="Polar residues" evidence="1">
    <location>
        <begin position="102"/>
        <end position="118"/>
    </location>
</feature>
<feature type="region of interest" description="Disordered" evidence="1">
    <location>
        <begin position="92"/>
        <end position="132"/>
    </location>
</feature>
<dbReference type="RefSeq" id="WP_181426698.1">
    <property type="nucleotide sequence ID" value="NZ_MN310371.1"/>
</dbReference>
<sequence>MDQAKNAKISRGLLLLRPGKLPRDDFKQLIAQKGWRMADVACRWSIRPEHMSRIAADENRDFKWDDLARALPTLSPNEQAAVKAARLVLAPPAKRQRKTSHAQETSTETPQAVASSAAATKPFSWDHDDDDDDDDFSGVGIDGYRWKRYLTRGAELVVDREIDNFAAYGAILVVIAVREGVDTAGGAQEEYQCEAPSGAQRWFEPDEIDDCLVYNGKTRDIR</sequence>
<reference evidence="2" key="1">
    <citation type="submission" date="2019-08" db="EMBL/GenBank/DDBJ databases">
        <authorList>
            <person name="Zhou D."/>
            <person name="Chen F."/>
        </authorList>
    </citation>
    <scope>NUCLEOTIDE SEQUENCE</scope>
    <source>
        <strain evidence="2">QJ20133</strain>
        <plasmid evidence="2">pJ20133-VIM</plasmid>
    </source>
</reference>
<accession>A0A6B7Q361</accession>
<proteinExistence type="predicted"/>
<organism evidence="2">
    <name type="scientific">Pseudomonas monteilii</name>
    <dbReference type="NCBI Taxonomy" id="76759"/>
    <lineage>
        <taxon>Bacteria</taxon>
        <taxon>Pseudomonadati</taxon>
        <taxon>Pseudomonadota</taxon>
        <taxon>Gammaproteobacteria</taxon>
        <taxon>Pseudomonadales</taxon>
        <taxon>Pseudomonadaceae</taxon>
        <taxon>Pseudomonas</taxon>
    </lineage>
</organism>
<dbReference type="AlphaFoldDB" id="A0A6B7Q361"/>
<keyword evidence="2" id="KW-0614">Plasmid</keyword>
<name>A0A6B7Q361_9PSED</name>
<protein>
    <submittedName>
        <fullName evidence="2">Uncharacterized protein</fullName>
    </submittedName>
</protein>
<evidence type="ECO:0000256" key="1">
    <source>
        <dbReference type="SAM" id="MobiDB-lite"/>
    </source>
</evidence>